<keyword evidence="5 9" id="KW-0808">Transferase</keyword>
<evidence type="ECO:0000259" key="11">
    <source>
        <dbReference type="Pfam" id="PF02870"/>
    </source>
</evidence>
<dbReference type="Gene3D" id="3.30.160.70">
    <property type="entry name" value="Methylated DNA-protein cysteine methyltransferase domain"/>
    <property type="match status" value="1"/>
</dbReference>
<protein>
    <recommendedName>
        <fullName evidence="9">Methylated-DNA--protein-cysteine methyltransferase</fullName>
        <ecNumber evidence="9">2.1.1.63</ecNumber>
    </recommendedName>
    <alternativeName>
        <fullName evidence="9">6-O-methylguanine-DNA methyltransferase</fullName>
        <shortName evidence="9">MGMT</shortName>
    </alternativeName>
    <alternativeName>
        <fullName evidence="9">O-6-methylguanine-DNA-alkyltransferase</fullName>
    </alternativeName>
</protein>
<dbReference type="CDD" id="cd06445">
    <property type="entry name" value="ATase"/>
    <property type="match status" value="1"/>
</dbReference>
<dbReference type="InterPro" id="IPR036217">
    <property type="entry name" value="MethylDNA_cys_MeTrfase_DNAb"/>
</dbReference>
<dbReference type="Pfam" id="PF01035">
    <property type="entry name" value="DNA_binding_1"/>
    <property type="match status" value="1"/>
</dbReference>
<comment type="subcellular location">
    <subcellularLocation>
        <location evidence="9">Cytoplasm</location>
    </subcellularLocation>
</comment>
<dbReference type="SUPFAM" id="SSF53155">
    <property type="entry name" value="Methylated DNA-protein cysteine methyltransferase domain"/>
    <property type="match status" value="1"/>
</dbReference>
<dbReference type="GO" id="GO:0005737">
    <property type="term" value="C:cytoplasm"/>
    <property type="evidence" value="ECO:0007669"/>
    <property type="project" value="UniProtKB-SubCell"/>
</dbReference>
<dbReference type="InterPro" id="IPR008332">
    <property type="entry name" value="MethylG_MeTrfase_N"/>
</dbReference>
<dbReference type="PANTHER" id="PTHR10815">
    <property type="entry name" value="METHYLATED-DNA--PROTEIN-CYSTEINE METHYLTRANSFERASE"/>
    <property type="match status" value="1"/>
</dbReference>
<dbReference type="InterPro" id="IPR001497">
    <property type="entry name" value="MethylDNA_cys_MeTrfase_AS"/>
</dbReference>
<evidence type="ECO:0000256" key="6">
    <source>
        <dbReference type="ARBA" id="ARBA00022763"/>
    </source>
</evidence>
<comment type="similarity">
    <text evidence="2 9">Belongs to the MGMT family.</text>
</comment>
<evidence type="ECO:0000256" key="2">
    <source>
        <dbReference type="ARBA" id="ARBA00008711"/>
    </source>
</evidence>
<dbReference type="GO" id="GO:0003908">
    <property type="term" value="F:methylated-DNA-[protein]-cysteine S-methyltransferase activity"/>
    <property type="evidence" value="ECO:0007669"/>
    <property type="project" value="UniProtKB-UniRule"/>
</dbReference>
<dbReference type="RefSeq" id="WP_407990874.1">
    <property type="nucleotide sequence ID" value="NZ_AP035881.2"/>
</dbReference>
<evidence type="ECO:0000256" key="9">
    <source>
        <dbReference type="HAMAP-Rule" id="MF_00772"/>
    </source>
</evidence>
<keyword evidence="7 9" id="KW-0234">DNA repair</keyword>
<dbReference type="NCBIfam" id="TIGR00589">
    <property type="entry name" value="ogt"/>
    <property type="match status" value="1"/>
</dbReference>
<dbReference type="SUPFAM" id="SSF46767">
    <property type="entry name" value="Methylated DNA-protein cysteine methyltransferase, C-terminal domain"/>
    <property type="match status" value="1"/>
</dbReference>
<evidence type="ECO:0000256" key="1">
    <source>
        <dbReference type="ARBA" id="ARBA00001286"/>
    </source>
</evidence>
<evidence type="ECO:0000259" key="10">
    <source>
        <dbReference type="Pfam" id="PF01035"/>
    </source>
</evidence>
<gene>
    <name evidence="12" type="ORF">KCMC57_50500</name>
</gene>
<reference evidence="12" key="1">
    <citation type="submission" date="2024-07" db="EMBL/GenBank/DDBJ databases">
        <title>Complete genome sequences of cellulolytic bacteria, Kitasatospora sp. CMC57 and Streptomyces sp. CMC78, isolated from Japanese agricultural soil.</title>
        <authorList>
            <person name="Hashimoto T."/>
            <person name="Ito M."/>
            <person name="Iwamoto M."/>
            <person name="Fukahori D."/>
            <person name="Shoda T."/>
            <person name="Sakoda M."/>
            <person name="Morohoshi T."/>
            <person name="Mitsuboshi M."/>
            <person name="Nishizawa T."/>
        </authorList>
    </citation>
    <scope>NUCLEOTIDE SEQUENCE</scope>
    <source>
        <strain evidence="12">CMC57</strain>
    </source>
</reference>
<dbReference type="FunFam" id="1.10.10.10:FF:000214">
    <property type="entry name" value="Methylated-DNA--protein-cysteine methyltransferase"/>
    <property type="match status" value="1"/>
</dbReference>
<accession>A0AB33K891</accession>
<proteinExistence type="inferred from homology"/>
<dbReference type="AlphaFoldDB" id="A0AB33K891"/>
<dbReference type="InterPro" id="IPR036631">
    <property type="entry name" value="MGMT_N_sf"/>
</dbReference>
<dbReference type="GO" id="GO:0006307">
    <property type="term" value="P:DNA alkylation repair"/>
    <property type="evidence" value="ECO:0007669"/>
    <property type="project" value="UniProtKB-UniRule"/>
</dbReference>
<comment type="function">
    <text evidence="9">Involved in the cellular defense against the biological effects of O6-methylguanine (O6-MeG) and O4-methylthymine (O4-MeT) in DNA. Repairs the methylated nucleobase in DNA by stoichiometrically transferring the methyl group to a cysteine residue in the enzyme. This is a suicide reaction: the enzyme is irreversibly inactivated.</text>
</comment>
<evidence type="ECO:0000313" key="12">
    <source>
        <dbReference type="EMBL" id="BFP48682.1"/>
    </source>
</evidence>
<keyword evidence="3 9" id="KW-0963">Cytoplasm</keyword>
<dbReference type="GO" id="GO:0032259">
    <property type="term" value="P:methylation"/>
    <property type="evidence" value="ECO:0007669"/>
    <property type="project" value="UniProtKB-KW"/>
</dbReference>
<dbReference type="Pfam" id="PF02870">
    <property type="entry name" value="Methyltransf_1N"/>
    <property type="match status" value="1"/>
</dbReference>
<dbReference type="EC" id="2.1.1.63" evidence="9"/>
<dbReference type="InterPro" id="IPR036388">
    <property type="entry name" value="WH-like_DNA-bd_sf"/>
</dbReference>
<dbReference type="InterPro" id="IPR014048">
    <property type="entry name" value="MethylDNA_cys_MeTrfase_DNA-bd"/>
</dbReference>
<sequence length="167" mass="17451">MTTVFTTMESPLGRLLLSGTLGPDGSLALQTVTAPGQKGALDEPADGWLHDPEAFEAVIRQLDAYFAGELTTFDLPLAPVGTEFRRRIWAALAEIPYGETVTYGELGALAGQAPTAVRAVGGAVGANPLLVVLPCHRVLGANGALTGFAAGIDRKRHLLALERGSLF</sequence>
<dbReference type="HAMAP" id="MF_00772">
    <property type="entry name" value="OGT"/>
    <property type="match status" value="1"/>
</dbReference>
<name>A0AB33K891_9ACTN</name>
<feature type="active site" description="Nucleophile; methyl group acceptor" evidence="9">
    <location>
        <position position="135"/>
    </location>
</feature>
<dbReference type="EMBL" id="AP035881">
    <property type="protein sequence ID" value="BFP48682.1"/>
    <property type="molecule type" value="Genomic_DNA"/>
</dbReference>
<dbReference type="PROSITE" id="PS00374">
    <property type="entry name" value="MGMT"/>
    <property type="match status" value="1"/>
</dbReference>
<dbReference type="InterPro" id="IPR023546">
    <property type="entry name" value="MGMT"/>
</dbReference>
<feature type="domain" description="Methylguanine DNA methyltransferase ribonuclease-like" evidence="11">
    <location>
        <begin position="5"/>
        <end position="79"/>
    </location>
</feature>
<dbReference type="PANTHER" id="PTHR10815:SF5">
    <property type="entry name" value="METHYLATED-DNA--PROTEIN-CYSTEINE METHYLTRANSFERASE"/>
    <property type="match status" value="1"/>
</dbReference>
<comment type="catalytic activity">
    <reaction evidence="8 9">
        <text>a 6-O-methyl-2'-deoxyguanosine in DNA + L-cysteinyl-[protein] = S-methyl-L-cysteinyl-[protein] + a 2'-deoxyguanosine in DNA</text>
        <dbReference type="Rhea" id="RHEA:24000"/>
        <dbReference type="Rhea" id="RHEA-COMP:10131"/>
        <dbReference type="Rhea" id="RHEA-COMP:10132"/>
        <dbReference type="Rhea" id="RHEA-COMP:11367"/>
        <dbReference type="Rhea" id="RHEA-COMP:11368"/>
        <dbReference type="ChEBI" id="CHEBI:29950"/>
        <dbReference type="ChEBI" id="CHEBI:82612"/>
        <dbReference type="ChEBI" id="CHEBI:85445"/>
        <dbReference type="ChEBI" id="CHEBI:85448"/>
        <dbReference type="EC" id="2.1.1.63"/>
    </reaction>
</comment>
<comment type="miscellaneous">
    <text evidence="9">This enzyme catalyzes only one turnover and therefore is not strictly catalytic. According to one definition, an enzyme is a biocatalyst that acts repeatedly and over many reaction cycles.</text>
</comment>
<evidence type="ECO:0000256" key="7">
    <source>
        <dbReference type="ARBA" id="ARBA00023204"/>
    </source>
</evidence>
<evidence type="ECO:0000256" key="3">
    <source>
        <dbReference type="ARBA" id="ARBA00022490"/>
    </source>
</evidence>
<evidence type="ECO:0000256" key="8">
    <source>
        <dbReference type="ARBA" id="ARBA00049348"/>
    </source>
</evidence>
<dbReference type="Gene3D" id="1.10.10.10">
    <property type="entry name" value="Winged helix-like DNA-binding domain superfamily/Winged helix DNA-binding domain"/>
    <property type="match status" value="1"/>
</dbReference>
<feature type="domain" description="Methylated-DNA-[protein]-cysteine S-methyltransferase DNA binding" evidence="10">
    <location>
        <begin position="83"/>
        <end position="163"/>
    </location>
</feature>
<evidence type="ECO:0000256" key="4">
    <source>
        <dbReference type="ARBA" id="ARBA00022603"/>
    </source>
</evidence>
<comment type="catalytic activity">
    <reaction evidence="1 9">
        <text>a 4-O-methyl-thymidine in DNA + L-cysteinyl-[protein] = a thymidine in DNA + S-methyl-L-cysteinyl-[protein]</text>
        <dbReference type="Rhea" id="RHEA:53428"/>
        <dbReference type="Rhea" id="RHEA-COMP:10131"/>
        <dbReference type="Rhea" id="RHEA-COMP:10132"/>
        <dbReference type="Rhea" id="RHEA-COMP:13555"/>
        <dbReference type="Rhea" id="RHEA-COMP:13556"/>
        <dbReference type="ChEBI" id="CHEBI:29950"/>
        <dbReference type="ChEBI" id="CHEBI:82612"/>
        <dbReference type="ChEBI" id="CHEBI:137386"/>
        <dbReference type="ChEBI" id="CHEBI:137387"/>
        <dbReference type="EC" id="2.1.1.63"/>
    </reaction>
</comment>
<keyword evidence="4 9" id="KW-0489">Methyltransferase</keyword>
<organism evidence="12">
    <name type="scientific">Kitasatospora sp. CMC57</name>
    <dbReference type="NCBI Taxonomy" id="3231513"/>
    <lineage>
        <taxon>Bacteria</taxon>
        <taxon>Bacillati</taxon>
        <taxon>Actinomycetota</taxon>
        <taxon>Actinomycetes</taxon>
        <taxon>Kitasatosporales</taxon>
        <taxon>Streptomycetaceae</taxon>
        <taxon>Kitasatospora</taxon>
    </lineage>
</organism>
<keyword evidence="6 9" id="KW-0227">DNA damage</keyword>
<evidence type="ECO:0000256" key="5">
    <source>
        <dbReference type="ARBA" id="ARBA00022679"/>
    </source>
</evidence>